<name>A0A0D8HM75_9ACTN</name>
<evidence type="ECO:0000313" key="1">
    <source>
        <dbReference type="EMBL" id="KJF18186.1"/>
    </source>
</evidence>
<evidence type="ECO:0008006" key="3">
    <source>
        <dbReference type="Google" id="ProtNLM"/>
    </source>
</evidence>
<protein>
    <recommendedName>
        <fullName evidence="3">Replication-relaxation</fullName>
    </recommendedName>
</protein>
<dbReference type="RefSeq" id="WP_235347603.1">
    <property type="nucleotide sequence ID" value="NZ_JXYS01000023.1"/>
</dbReference>
<dbReference type="Pfam" id="PF13814">
    <property type="entry name" value="Replic_Relax"/>
    <property type="match status" value="1"/>
</dbReference>
<dbReference type="AlphaFoldDB" id="A0A0D8HM75"/>
<organism evidence="1 2">
    <name type="scientific">Acidithrix ferrooxidans</name>
    <dbReference type="NCBI Taxonomy" id="1280514"/>
    <lineage>
        <taxon>Bacteria</taxon>
        <taxon>Bacillati</taxon>
        <taxon>Actinomycetota</taxon>
        <taxon>Acidimicrobiia</taxon>
        <taxon>Acidimicrobiales</taxon>
        <taxon>Acidimicrobiaceae</taxon>
        <taxon>Acidithrix</taxon>
    </lineage>
</organism>
<accession>A0A0D8HM75</accession>
<dbReference type="InterPro" id="IPR025855">
    <property type="entry name" value="Replic_Relax"/>
</dbReference>
<dbReference type="STRING" id="1280514.AXFE_09310"/>
<reference evidence="1 2" key="1">
    <citation type="submission" date="2015-01" db="EMBL/GenBank/DDBJ databases">
        <title>Draft genome of the acidophilic iron oxidizer Acidithrix ferrooxidans strain Py-F3.</title>
        <authorList>
            <person name="Poehlein A."/>
            <person name="Eisen S."/>
            <person name="Schloemann M."/>
            <person name="Johnson B.D."/>
            <person name="Daniel R."/>
            <person name="Muehling M."/>
        </authorList>
    </citation>
    <scope>NUCLEOTIDE SEQUENCE [LARGE SCALE GENOMIC DNA]</scope>
    <source>
        <strain evidence="1 2">Py-F3</strain>
    </source>
</reference>
<dbReference type="PATRIC" id="fig|1280514.3.peg.1221"/>
<dbReference type="Proteomes" id="UP000032360">
    <property type="component" value="Unassembled WGS sequence"/>
</dbReference>
<gene>
    <name evidence="1" type="ORF">AXFE_09310</name>
</gene>
<dbReference type="EMBL" id="JXYS01000023">
    <property type="protein sequence ID" value="KJF18186.1"/>
    <property type="molecule type" value="Genomic_DNA"/>
</dbReference>
<sequence length="282" mass="31732">MTGQLPVKRTGRRELEVIGKSLSNYDLAILESVAKHRFLTTNQICRFHFTNKPTKTAALRSANRTLARLRELRLLVNLERRIGGVRAGSGSFVWTLGITGARILNNDDADGSTSGRYREHEPTTTFLEHHLAVAEVHLELQMIAAGQAVALSNLQLEPTCWRSYLGLGGETRWLKPDLAATTTTDDFEDRWFFEINRGTEPPSRVLRKCQQFRGYRATGIEQRRIGVFPAVVWIVPSSKRVQSLQIYLKEHEVMSDRLFSFITLDQLGDLVVSGPEGKGGIQ</sequence>
<keyword evidence="2" id="KW-1185">Reference proteome</keyword>
<proteinExistence type="predicted"/>
<comment type="caution">
    <text evidence="1">The sequence shown here is derived from an EMBL/GenBank/DDBJ whole genome shotgun (WGS) entry which is preliminary data.</text>
</comment>
<evidence type="ECO:0000313" key="2">
    <source>
        <dbReference type="Proteomes" id="UP000032360"/>
    </source>
</evidence>